<name>A0ACC1BB74_9ROSI</name>
<gene>
    <name evidence="1" type="ORF">Patl1_16190</name>
</gene>
<proteinExistence type="predicted"/>
<keyword evidence="2" id="KW-1185">Reference proteome</keyword>
<organism evidence="1 2">
    <name type="scientific">Pistacia atlantica</name>
    <dbReference type="NCBI Taxonomy" id="434234"/>
    <lineage>
        <taxon>Eukaryota</taxon>
        <taxon>Viridiplantae</taxon>
        <taxon>Streptophyta</taxon>
        <taxon>Embryophyta</taxon>
        <taxon>Tracheophyta</taxon>
        <taxon>Spermatophyta</taxon>
        <taxon>Magnoliopsida</taxon>
        <taxon>eudicotyledons</taxon>
        <taxon>Gunneridae</taxon>
        <taxon>Pentapetalae</taxon>
        <taxon>rosids</taxon>
        <taxon>malvids</taxon>
        <taxon>Sapindales</taxon>
        <taxon>Anacardiaceae</taxon>
        <taxon>Pistacia</taxon>
    </lineage>
</organism>
<dbReference type="Proteomes" id="UP001164250">
    <property type="component" value="Chromosome 6"/>
</dbReference>
<sequence>MSEAFKPFTFGASSLNKTSPPSTGCEVPVFNFGLNYSHPSSSASHRPLGSGGMVKGKALGQRIASPNTSSHPLLSEGKRSWAHVTTASQSRGKTPLLFHAPEFSSEGVIVINLPIFVCTEGRKKWANCLVGSFIEKKLPLPVVHNIAMCLWRTYNISKNMPILLQWWRPGMVLNKESLRFIPLWVKLSAYGMLEP</sequence>
<evidence type="ECO:0000313" key="2">
    <source>
        <dbReference type="Proteomes" id="UP001164250"/>
    </source>
</evidence>
<accession>A0ACC1BB74</accession>
<protein>
    <submittedName>
        <fullName evidence="1">Uncharacterized protein</fullName>
    </submittedName>
</protein>
<comment type="caution">
    <text evidence="1">The sequence shown here is derived from an EMBL/GenBank/DDBJ whole genome shotgun (WGS) entry which is preliminary data.</text>
</comment>
<evidence type="ECO:0000313" key="1">
    <source>
        <dbReference type="EMBL" id="KAJ0096083.1"/>
    </source>
</evidence>
<reference evidence="2" key="1">
    <citation type="journal article" date="2023" name="G3 (Bethesda)">
        <title>Genome assembly and association tests identify interacting loci associated with vigor, precocity, and sex in interspecific pistachio rootstocks.</title>
        <authorList>
            <person name="Palmer W."/>
            <person name="Jacygrad E."/>
            <person name="Sagayaradj S."/>
            <person name="Cavanaugh K."/>
            <person name="Han R."/>
            <person name="Bertier L."/>
            <person name="Beede B."/>
            <person name="Kafkas S."/>
            <person name="Golino D."/>
            <person name="Preece J."/>
            <person name="Michelmore R."/>
        </authorList>
    </citation>
    <scope>NUCLEOTIDE SEQUENCE [LARGE SCALE GENOMIC DNA]</scope>
</reference>
<dbReference type="EMBL" id="CM047902">
    <property type="protein sequence ID" value="KAJ0096083.1"/>
    <property type="molecule type" value="Genomic_DNA"/>
</dbReference>